<sequence>MSQATMKLSDVLNFNIEKDHCVTCLARTKKNTQCTHPVALKSSNKAHELLQHVMTFQEREHDLIEEHIKELSDLLIHGVTKHANSEEQKRERRAEWRRMWHTRMNETRNQQFHEDTLAWESTSEELDFLEHGLQETDSVSVTQHAGIASEPLSLATEARPEPAQFQFASILETMEDSSHALAMIPPGPFHPVQEETRIVSDQSQFSPESPALSVFMTPNQQIMVETVIQYLLQFCLAFQIQFGSSIEFKLLAGVRIPLPSFRNSLYLIVPIIFLFSQVMNIFLGPILGLFLIFLGSLGAWYSVET</sequence>
<keyword evidence="3" id="KW-1185">Reference proteome</keyword>
<evidence type="ECO:0000256" key="1">
    <source>
        <dbReference type="SAM" id="Phobius"/>
    </source>
</evidence>
<keyword evidence="1" id="KW-1133">Transmembrane helix</keyword>
<keyword evidence="1" id="KW-0472">Membrane</keyword>
<accession>A0AAD6MS55</accession>
<protein>
    <submittedName>
        <fullName evidence="2">Uncharacterized protein</fullName>
    </submittedName>
</protein>
<organism evidence="2 3">
    <name type="scientific">Penicillium malachiteum</name>
    <dbReference type="NCBI Taxonomy" id="1324776"/>
    <lineage>
        <taxon>Eukaryota</taxon>
        <taxon>Fungi</taxon>
        <taxon>Dikarya</taxon>
        <taxon>Ascomycota</taxon>
        <taxon>Pezizomycotina</taxon>
        <taxon>Eurotiomycetes</taxon>
        <taxon>Eurotiomycetidae</taxon>
        <taxon>Eurotiales</taxon>
        <taxon>Aspergillaceae</taxon>
        <taxon>Penicillium</taxon>
    </lineage>
</organism>
<dbReference type="EMBL" id="JAQJAN010000018">
    <property type="protein sequence ID" value="KAJ5709732.1"/>
    <property type="molecule type" value="Genomic_DNA"/>
</dbReference>
<comment type="caution">
    <text evidence="2">The sequence shown here is derived from an EMBL/GenBank/DDBJ whole genome shotgun (WGS) entry which is preliminary data.</text>
</comment>
<reference evidence="2" key="1">
    <citation type="journal article" date="2023" name="IMA Fungus">
        <title>Comparative genomic study of the Penicillium genus elucidates a diverse pangenome and 15 lateral gene transfer events.</title>
        <authorList>
            <person name="Petersen C."/>
            <person name="Sorensen T."/>
            <person name="Nielsen M.R."/>
            <person name="Sondergaard T.E."/>
            <person name="Sorensen J.L."/>
            <person name="Fitzpatrick D.A."/>
            <person name="Frisvad J.C."/>
            <person name="Nielsen K.L."/>
        </authorList>
    </citation>
    <scope>NUCLEOTIDE SEQUENCE</scope>
    <source>
        <strain evidence="2">IBT 17514</strain>
    </source>
</reference>
<name>A0AAD6MS55_9EURO</name>
<reference evidence="2" key="2">
    <citation type="submission" date="2023-01" db="EMBL/GenBank/DDBJ databases">
        <authorList>
            <person name="Petersen C."/>
        </authorList>
    </citation>
    <scope>NUCLEOTIDE SEQUENCE</scope>
    <source>
        <strain evidence="2">IBT 17514</strain>
    </source>
</reference>
<dbReference type="Proteomes" id="UP001215712">
    <property type="component" value="Unassembled WGS sequence"/>
</dbReference>
<dbReference type="AlphaFoldDB" id="A0AAD6MS55"/>
<gene>
    <name evidence="2" type="ORF">N7493_010023</name>
</gene>
<proteinExistence type="predicted"/>
<feature type="transmembrane region" description="Helical" evidence="1">
    <location>
        <begin position="265"/>
        <end position="294"/>
    </location>
</feature>
<evidence type="ECO:0000313" key="3">
    <source>
        <dbReference type="Proteomes" id="UP001215712"/>
    </source>
</evidence>
<keyword evidence="1" id="KW-0812">Transmembrane</keyword>
<evidence type="ECO:0000313" key="2">
    <source>
        <dbReference type="EMBL" id="KAJ5709732.1"/>
    </source>
</evidence>